<feature type="domain" description="Transcriptional regulator LacI/GalR-like sensor" evidence="5">
    <location>
        <begin position="37"/>
        <end position="129"/>
    </location>
</feature>
<name>A0ABR6IPU5_9HYPH</name>
<evidence type="ECO:0000256" key="4">
    <source>
        <dbReference type="ARBA" id="ARBA00023163"/>
    </source>
</evidence>
<dbReference type="Proteomes" id="UP000551353">
    <property type="component" value="Unassembled WGS sequence"/>
</dbReference>
<keyword evidence="4" id="KW-0804">Transcription</keyword>
<dbReference type="SUPFAM" id="SSF53822">
    <property type="entry name" value="Periplasmic binding protein-like I"/>
    <property type="match status" value="1"/>
</dbReference>
<dbReference type="PANTHER" id="PTHR30146">
    <property type="entry name" value="LACI-RELATED TRANSCRIPTIONAL REPRESSOR"/>
    <property type="match status" value="1"/>
</dbReference>
<sequence length="132" mass="14251">MPALRSTFHSQSKAAIRGPAAIRKQCACSPAVIDRPPKIGANNMMGLAALQVMQEMGFRCPDDVSLAMVDDVPWSSVITPRVTMVVQDAQKLGELAAQRLLARIRSPEGAAAPPQDIILTPTFVRGESTKRR</sequence>
<dbReference type="Pfam" id="PF13377">
    <property type="entry name" value="Peripla_BP_3"/>
    <property type="match status" value="1"/>
</dbReference>
<keyword evidence="3 6" id="KW-0238">DNA-binding</keyword>
<evidence type="ECO:0000313" key="7">
    <source>
        <dbReference type="Proteomes" id="UP000551353"/>
    </source>
</evidence>
<gene>
    <name evidence="6" type="ORF">GGD56_003762</name>
</gene>
<dbReference type="CDD" id="cd06267">
    <property type="entry name" value="PBP1_LacI_sugar_binding-like"/>
    <property type="match status" value="1"/>
</dbReference>
<dbReference type="EMBL" id="JACIFX010000004">
    <property type="protein sequence ID" value="MBB4229911.1"/>
    <property type="molecule type" value="Genomic_DNA"/>
</dbReference>
<evidence type="ECO:0000259" key="5">
    <source>
        <dbReference type="Pfam" id="PF13377"/>
    </source>
</evidence>
<dbReference type="GO" id="GO:0003677">
    <property type="term" value="F:DNA binding"/>
    <property type="evidence" value="ECO:0007669"/>
    <property type="project" value="UniProtKB-KW"/>
</dbReference>
<keyword evidence="2" id="KW-0805">Transcription regulation</keyword>
<evidence type="ECO:0000256" key="1">
    <source>
        <dbReference type="ARBA" id="ARBA00022491"/>
    </source>
</evidence>
<evidence type="ECO:0000313" key="6">
    <source>
        <dbReference type="EMBL" id="MBB4229911.1"/>
    </source>
</evidence>
<accession>A0ABR6IPU5</accession>
<comment type="caution">
    <text evidence="6">The sequence shown here is derived from an EMBL/GenBank/DDBJ whole genome shotgun (WGS) entry which is preliminary data.</text>
</comment>
<dbReference type="PANTHER" id="PTHR30146:SF148">
    <property type="entry name" value="HTH-TYPE TRANSCRIPTIONAL REPRESSOR PURR-RELATED"/>
    <property type="match status" value="1"/>
</dbReference>
<keyword evidence="7" id="KW-1185">Reference proteome</keyword>
<dbReference type="Gene3D" id="3.40.50.2300">
    <property type="match status" value="1"/>
</dbReference>
<evidence type="ECO:0000256" key="2">
    <source>
        <dbReference type="ARBA" id="ARBA00023015"/>
    </source>
</evidence>
<evidence type="ECO:0000256" key="3">
    <source>
        <dbReference type="ARBA" id="ARBA00023125"/>
    </source>
</evidence>
<dbReference type="InterPro" id="IPR028082">
    <property type="entry name" value="Peripla_BP_I"/>
</dbReference>
<dbReference type="InterPro" id="IPR046335">
    <property type="entry name" value="LacI/GalR-like_sensor"/>
</dbReference>
<proteinExistence type="predicted"/>
<protein>
    <submittedName>
        <fullName evidence="6">DNA-binding LacI/PurR family transcriptional regulator</fullName>
    </submittedName>
</protein>
<reference evidence="6 7" key="1">
    <citation type="submission" date="2020-08" db="EMBL/GenBank/DDBJ databases">
        <title>Genomic Encyclopedia of Type Strains, Phase IV (KMG-V): Genome sequencing to study the core and pangenomes of soil and plant-associated prokaryotes.</title>
        <authorList>
            <person name="Whitman W."/>
        </authorList>
    </citation>
    <scope>NUCLEOTIDE SEQUENCE [LARGE SCALE GENOMIC DNA]</scope>
    <source>
        <strain evidence="6 7">SEMIA 4087</strain>
    </source>
</reference>
<organism evidence="6 7">
    <name type="scientific">Rhizobium mongolense</name>
    <dbReference type="NCBI Taxonomy" id="57676"/>
    <lineage>
        <taxon>Bacteria</taxon>
        <taxon>Pseudomonadati</taxon>
        <taxon>Pseudomonadota</taxon>
        <taxon>Alphaproteobacteria</taxon>
        <taxon>Hyphomicrobiales</taxon>
        <taxon>Rhizobiaceae</taxon>
        <taxon>Rhizobium/Agrobacterium group</taxon>
        <taxon>Rhizobium</taxon>
    </lineage>
</organism>
<keyword evidence="1" id="KW-0678">Repressor</keyword>